<comment type="similarity">
    <text evidence="4">Belongs to the TMEM98 family.</text>
</comment>
<dbReference type="EMBL" id="LRGB01002190">
    <property type="protein sequence ID" value="KZS08545.1"/>
    <property type="molecule type" value="Genomic_DNA"/>
</dbReference>
<name>A0A0P5F431_9CRUS</name>
<dbReference type="InterPro" id="IPR029668">
    <property type="entry name" value="TMEM98"/>
</dbReference>
<keyword evidence="10" id="KW-1133">Transmembrane helix</keyword>
<dbReference type="GO" id="GO:0005576">
    <property type="term" value="C:extracellular region"/>
    <property type="evidence" value="ECO:0007669"/>
    <property type="project" value="UniProtKB-SubCell"/>
</dbReference>
<evidence type="ECO:0000313" key="13">
    <source>
        <dbReference type="Proteomes" id="UP000076858"/>
    </source>
</evidence>
<keyword evidence="9" id="KW-0256">Endoplasmic reticulum</keyword>
<keyword evidence="7" id="KW-0964">Secreted</keyword>
<dbReference type="Proteomes" id="UP000076858">
    <property type="component" value="Unassembled WGS sequence"/>
</dbReference>
<dbReference type="AlphaFoldDB" id="A0A0P5F431"/>
<proteinExistence type="inferred from homology"/>
<dbReference type="PANTHER" id="PTHR32510:SF3">
    <property type="entry name" value="TRANSMEMBRANE PROTEIN 98"/>
    <property type="match status" value="1"/>
</dbReference>
<keyword evidence="6" id="KW-1003">Cell membrane</keyword>
<comment type="subcellular location">
    <subcellularLocation>
        <location evidence="1">Cell membrane</location>
        <topology evidence="1">Single-pass type II membrane protein</topology>
    </subcellularLocation>
    <subcellularLocation>
        <location evidence="3">Endoplasmic reticulum membrane</location>
        <topology evidence="3">Single-pass type II membrane protein</topology>
    </subcellularLocation>
    <subcellularLocation>
        <location evidence="2">Secreted</location>
        <location evidence="2">Extracellular exosome</location>
    </subcellularLocation>
</comment>
<evidence type="ECO:0000256" key="7">
    <source>
        <dbReference type="ARBA" id="ARBA00022525"/>
    </source>
</evidence>
<evidence type="ECO:0000256" key="8">
    <source>
        <dbReference type="ARBA" id="ARBA00022692"/>
    </source>
</evidence>
<keyword evidence="13" id="KW-1185">Reference proteome</keyword>
<dbReference type="OrthoDB" id="5978425at2759"/>
<protein>
    <recommendedName>
        <fullName evidence="5">Transmembrane protein 98</fullName>
    </recommendedName>
</protein>
<sequence>MHATQSAVVAVTGGILASVFIAALLALLFICRYRLCANAGSSSKKEQGLDVQQDGFHVSRSDIHLISSLEMEDGDYIMDSIDPEDLVIHPDLDKVLESHRWKWVDDALGIVPHCLQMLKGCHLMSERLVTTAMASTEQQKFVELAMVAKSVLPLVDDVLRSMCPPIQPRGVENRAAALLRGVNRLGSLTEQTCNVSWPSGILDEMNMHYQKLKAIARRSEIQFRNEQNLQADGVTIVESCMT</sequence>
<evidence type="ECO:0000256" key="1">
    <source>
        <dbReference type="ARBA" id="ARBA00004401"/>
    </source>
</evidence>
<evidence type="ECO:0000256" key="4">
    <source>
        <dbReference type="ARBA" id="ARBA00011024"/>
    </source>
</evidence>
<evidence type="ECO:0000256" key="5">
    <source>
        <dbReference type="ARBA" id="ARBA00014380"/>
    </source>
</evidence>
<evidence type="ECO:0000256" key="11">
    <source>
        <dbReference type="ARBA" id="ARBA00023136"/>
    </source>
</evidence>
<organism evidence="12 13">
    <name type="scientific">Daphnia magna</name>
    <dbReference type="NCBI Taxonomy" id="35525"/>
    <lineage>
        <taxon>Eukaryota</taxon>
        <taxon>Metazoa</taxon>
        <taxon>Ecdysozoa</taxon>
        <taxon>Arthropoda</taxon>
        <taxon>Crustacea</taxon>
        <taxon>Branchiopoda</taxon>
        <taxon>Diplostraca</taxon>
        <taxon>Cladocera</taxon>
        <taxon>Anomopoda</taxon>
        <taxon>Daphniidae</taxon>
        <taxon>Daphnia</taxon>
    </lineage>
</organism>
<evidence type="ECO:0000313" key="12">
    <source>
        <dbReference type="EMBL" id="KZS08545.1"/>
    </source>
</evidence>
<keyword evidence="8 12" id="KW-0812">Transmembrane</keyword>
<evidence type="ECO:0000256" key="9">
    <source>
        <dbReference type="ARBA" id="ARBA00022824"/>
    </source>
</evidence>
<evidence type="ECO:0000256" key="2">
    <source>
        <dbReference type="ARBA" id="ARBA00004550"/>
    </source>
</evidence>
<dbReference type="GO" id="GO:0005789">
    <property type="term" value="C:endoplasmic reticulum membrane"/>
    <property type="evidence" value="ECO:0007669"/>
    <property type="project" value="UniProtKB-SubCell"/>
</dbReference>
<keyword evidence="11" id="KW-0472">Membrane</keyword>
<dbReference type="PANTHER" id="PTHR32510">
    <property type="entry name" value="TRANSMEMBRANE PROTEIN 98"/>
    <property type="match status" value="1"/>
</dbReference>
<evidence type="ECO:0000256" key="10">
    <source>
        <dbReference type="ARBA" id="ARBA00022989"/>
    </source>
</evidence>
<dbReference type="Gene3D" id="1.20.1410.10">
    <property type="entry name" value="I/LWEQ domain"/>
    <property type="match status" value="1"/>
</dbReference>
<comment type="caution">
    <text evidence="12">The sequence shown here is derived from an EMBL/GenBank/DDBJ whole genome shotgun (WGS) entry which is preliminary data.</text>
</comment>
<dbReference type="GO" id="GO:0005886">
    <property type="term" value="C:plasma membrane"/>
    <property type="evidence" value="ECO:0007669"/>
    <property type="project" value="UniProtKB-SubCell"/>
</dbReference>
<reference evidence="12 13" key="1">
    <citation type="submission" date="2016-03" db="EMBL/GenBank/DDBJ databases">
        <title>EvidentialGene: Evidence-directed Construction of Genes on Genomes.</title>
        <authorList>
            <person name="Gilbert D.G."/>
            <person name="Choi J.-H."/>
            <person name="Mockaitis K."/>
            <person name="Colbourne J."/>
            <person name="Pfrender M."/>
        </authorList>
    </citation>
    <scope>NUCLEOTIDE SEQUENCE [LARGE SCALE GENOMIC DNA]</scope>
    <source>
        <strain evidence="12 13">Xinb3</strain>
        <tissue evidence="12">Complete organism</tissue>
    </source>
</reference>
<accession>A0A0P5F431</accession>
<evidence type="ECO:0000256" key="3">
    <source>
        <dbReference type="ARBA" id="ARBA00004648"/>
    </source>
</evidence>
<evidence type="ECO:0000256" key="6">
    <source>
        <dbReference type="ARBA" id="ARBA00022475"/>
    </source>
</evidence>
<gene>
    <name evidence="12" type="ORF">APZ42_027202</name>
</gene>